<evidence type="ECO:0000256" key="3">
    <source>
        <dbReference type="ARBA" id="ARBA00022917"/>
    </source>
</evidence>
<evidence type="ECO:0000259" key="5">
    <source>
        <dbReference type="PROSITE" id="PS51722"/>
    </source>
</evidence>
<feature type="domain" description="Tr-type G" evidence="5">
    <location>
        <begin position="116"/>
        <end position="342"/>
    </location>
</feature>
<dbReference type="CDD" id="cd03708">
    <property type="entry name" value="GTPBP_III"/>
    <property type="match status" value="1"/>
</dbReference>
<accession>A0AAP2W6Q6</accession>
<dbReference type="GO" id="GO:0003924">
    <property type="term" value="F:GTPase activity"/>
    <property type="evidence" value="ECO:0007669"/>
    <property type="project" value="InterPro"/>
</dbReference>
<keyword evidence="4" id="KW-0342">GTP-binding</keyword>
<dbReference type="Pfam" id="PF03144">
    <property type="entry name" value="GTP_EFTU_D2"/>
    <property type="match status" value="1"/>
</dbReference>
<dbReference type="InterPro" id="IPR009000">
    <property type="entry name" value="Transl_B-barrel_sf"/>
</dbReference>
<dbReference type="Proteomes" id="UP001320159">
    <property type="component" value="Unassembled WGS sequence"/>
</dbReference>
<sequence length="530" mass="58177">MNELELEALVSAGERNNIEFKEFLSEKTHLNSRRMENLACQMKHRLLAGNGTAVYVIGVTDSGDMKGISRGEFEETVFILNNIAMEIDSKVTGVDEYPANGGLIGIVSVTSDTRSGEHILIGTAGHVDHGKSTLVGALVTGNKDDGAGKTRIYLDVLPHEIARGLSADLSYAVYGIKGNDIIHIKNPLNKRESASVVAESDKIISFVDTVGHEPWLRTTIRGIVGQKLDYGLVAVAADDGVTHITREHLGILIAMELPVIIALTKIDLATQEQIKRTEASIHNSLKLVGKLPYRLKSADDVDTIIKKIPDGIVVPILHTSSVTREGYDILEKLIFSLPKRNTHCKEPFEMYIDRIYQVESVGVVVSGTIKQGAVESNEQLFLGPMTDGSFVRVRVQSIEMHHYRVNNAKAGDIVGVAIKGVKASDVQRGMILSKKEPEAIREFDAEIMILNHPTRIGLGYEPVVHLETISEAIEVVGLESEYMMAGQSGKARLRFKFRPYVVEPGQKFIFREGKSKGVGRVLSLVTDKVH</sequence>
<dbReference type="SUPFAM" id="SSF52540">
    <property type="entry name" value="P-loop containing nucleoside triphosphate hydrolases"/>
    <property type="match status" value="1"/>
</dbReference>
<dbReference type="GO" id="GO:0005525">
    <property type="term" value="F:GTP binding"/>
    <property type="evidence" value="ECO:0007669"/>
    <property type="project" value="UniProtKB-KW"/>
</dbReference>
<dbReference type="SUPFAM" id="SSF50447">
    <property type="entry name" value="Translation proteins"/>
    <property type="match status" value="1"/>
</dbReference>
<name>A0AAP2W6Q6_9EURY</name>
<comment type="caution">
    <text evidence="6">The sequence shown here is derived from an EMBL/GenBank/DDBJ whole genome shotgun (WGS) entry which is preliminary data.</text>
</comment>
<dbReference type="SUPFAM" id="SSF50465">
    <property type="entry name" value="EF-Tu/eEF-1alpha/eIF2-gamma C-terminal domain"/>
    <property type="match status" value="1"/>
</dbReference>
<evidence type="ECO:0000313" key="6">
    <source>
        <dbReference type="EMBL" id="MCD1295588.1"/>
    </source>
</evidence>
<keyword evidence="7" id="KW-1185">Reference proteome</keyword>
<keyword evidence="3" id="KW-0648">Protein biosynthesis</keyword>
<dbReference type="InterPro" id="IPR004161">
    <property type="entry name" value="EFTu-like_2"/>
</dbReference>
<dbReference type="PROSITE" id="PS51722">
    <property type="entry name" value="G_TR_2"/>
    <property type="match status" value="1"/>
</dbReference>
<dbReference type="InterPro" id="IPR050055">
    <property type="entry name" value="EF-Tu_GTPase"/>
</dbReference>
<dbReference type="GO" id="GO:0003746">
    <property type="term" value="F:translation elongation factor activity"/>
    <property type="evidence" value="ECO:0007669"/>
    <property type="project" value="UniProtKB-KW"/>
</dbReference>
<reference evidence="6 7" key="1">
    <citation type="submission" date="2017-11" db="EMBL/GenBank/DDBJ databases">
        <title>Isolation and Characterization of Family Methanocellaceae Species from Potential Methane Hydrate Area Offshore Southwestern Taiwan.</title>
        <authorList>
            <person name="Zhang W.-L."/>
            <person name="Chen W.-C."/>
            <person name="Lai M.-C."/>
            <person name="Chen S.-C."/>
        </authorList>
    </citation>
    <scope>NUCLEOTIDE SEQUENCE [LARGE SCALE GENOMIC DNA]</scope>
    <source>
        <strain evidence="6 7">CWC-04</strain>
    </source>
</reference>
<proteinExistence type="predicted"/>
<keyword evidence="2" id="KW-0251">Elongation factor</keyword>
<dbReference type="InterPro" id="IPR004160">
    <property type="entry name" value="Transl_elong_EFTu/EF1A_C"/>
</dbReference>
<dbReference type="Pfam" id="PF03143">
    <property type="entry name" value="GTP_EFTU_D3"/>
    <property type="match status" value="1"/>
</dbReference>
<dbReference type="PANTHER" id="PTHR43721">
    <property type="entry name" value="ELONGATION FACTOR TU-RELATED"/>
    <property type="match status" value="1"/>
</dbReference>
<dbReference type="InterPro" id="IPR027417">
    <property type="entry name" value="P-loop_NTPase"/>
</dbReference>
<evidence type="ECO:0000256" key="4">
    <source>
        <dbReference type="ARBA" id="ARBA00023134"/>
    </source>
</evidence>
<evidence type="ECO:0000313" key="7">
    <source>
        <dbReference type="Proteomes" id="UP001320159"/>
    </source>
</evidence>
<evidence type="ECO:0000256" key="2">
    <source>
        <dbReference type="ARBA" id="ARBA00022768"/>
    </source>
</evidence>
<evidence type="ECO:0000256" key="1">
    <source>
        <dbReference type="ARBA" id="ARBA00022741"/>
    </source>
</evidence>
<protein>
    <submittedName>
        <fullName evidence="6">GTP-binding protein</fullName>
    </submittedName>
</protein>
<gene>
    <name evidence="6" type="ORF">CUJ83_11320</name>
</gene>
<dbReference type="EMBL" id="PGCK01000009">
    <property type="protein sequence ID" value="MCD1295588.1"/>
    <property type="molecule type" value="Genomic_DNA"/>
</dbReference>
<dbReference type="RefSeq" id="WP_230742444.1">
    <property type="nucleotide sequence ID" value="NZ_PGCK01000009.1"/>
</dbReference>
<dbReference type="PANTHER" id="PTHR43721:SF9">
    <property type="entry name" value="GTP-BINDING PROTEIN 1"/>
    <property type="match status" value="1"/>
</dbReference>
<dbReference type="AlphaFoldDB" id="A0AAP2W6Q6"/>
<organism evidence="6 7">
    <name type="scientific">Methanooceanicella nereidis</name>
    <dbReference type="NCBI Taxonomy" id="2052831"/>
    <lineage>
        <taxon>Archaea</taxon>
        <taxon>Methanobacteriati</taxon>
        <taxon>Methanobacteriota</taxon>
        <taxon>Stenosarchaea group</taxon>
        <taxon>Methanomicrobia</taxon>
        <taxon>Methanocellales</taxon>
        <taxon>Methanocellaceae</taxon>
        <taxon>Methanooceanicella</taxon>
    </lineage>
</organism>
<keyword evidence="1" id="KW-0547">Nucleotide-binding</keyword>
<dbReference type="InterPro" id="IPR009001">
    <property type="entry name" value="Transl_elong_EF1A/Init_IF2_C"/>
</dbReference>
<dbReference type="Gene3D" id="2.40.30.10">
    <property type="entry name" value="Translation factors"/>
    <property type="match status" value="2"/>
</dbReference>
<dbReference type="PRINTS" id="PR00315">
    <property type="entry name" value="ELONGATNFCT"/>
</dbReference>
<dbReference type="InterPro" id="IPR000795">
    <property type="entry name" value="T_Tr_GTP-bd_dom"/>
</dbReference>
<dbReference type="Gene3D" id="3.40.50.300">
    <property type="entry name" value="P-loop containing nucleotide triphosphate hydrolases"/>
    <property type="match status" value="1"/>
</dbReference>
<dbReference type="Pfam" id="PF00009">
    <property type="entry name" value="GTP_EFTU"/>
    <property type="match status" value="1"/>
</dbReference>